<protein>
    <submittedName>
        <fullName evidence="2">Uncharacterized protein</fullName>
    </submittedName>
</protein>
<name>A0AAW9NL80_9BACI</name>
<dbReference type="AlphaFoldDB" id="A0AAW9NL80"/>
<dbReference type="EMBL" id="JARNBH010000042">
    <property type="protein sequence ID" value="MEC0276919.1"/>
    <property type="molecule type" value="Genomic_DNA"/>
</dbReference>
<accession>A0AAW9NL80</accession>
<keyword evidence="3" id="KW-1185">Reference proteome</keyword>
<feature type="compositionally biased region" description="Basic and acidic residues" evidence="1">
    <location>
        <begin position="75"/>
        <end position="92"/>
    </location>
</feature>
<evidence type="ECO:0000313" key="3">
    <source>
        <dbReference type="Proteomes" id="UP001307168"/>
    </source>
</evidence>
<proteinExistence type="predicted"/>
<reference evidence="2 3" key="1">
    <citation type="submission" date="2023-03" db="EMBL/GenBank/DDBJ databases">
        <title>Bacillus Genome Sequencing.</title>
        <authorList>
            <person name="Dunlap C."/>
        </authorList>
    </citation>
    <scope>NUCLEOTIDE SEQUENCE [LARGE SCALE GENOMIC DNA]</scope>
    <source>
        <strain evidence="2 3">B-41290</strain>
    </source>
</reference>
<dbReference type="RefSeq" id="WP_367408459.1">
    <property type="nucleotide sequence ID" value="NZ_JARNBH010000042.1"/>
</dbReference>
<comment type="caution">
    <text evidence="2">The sequence shown here is derived from an EMBL/GenBank/DDBJ whole genome shotgun (WGS) entry which is preliminary data.</text>
</comment>
<sequence>MINHNNIKKNVHELVKMFPHLVDNYNSLVGYYWVMYDHVATAEDYGKATPAESITRNFRLLVSSGQIQLTTKSKNSREEKQKDFKHEFAAIS</sequence>
<dbReference type="Proteomes" id="UP001307168">
    <property type="component" value="Unassembled WGS sequence"/>
</dbReference>
<evidence type="ECO:0000256" key="1">
    <source>
        <dbReference type="SAM" id="MobiDB-lite"/>
    </source>
</evidence>
<organism evidence="2 3">
    <name type="scientific">Peribacillus castrilensis</name>
    <dbReference type="NCBI Taxonomy" id="2897690"/>
    <lineage>
        <taxon>Bacteria</taxon>
        <taxon>Bacillati</taxon>
        <taxon>Bacillota</taxon>
        <taxon>Bacilli</taxon>
        <taxon>Bacillales</taxon>
        <taxon>Bacillaceae</taxon>
        <taxon>Peribacillus</taxon>
    </lineage>
</organism>
<evidence type="ECO:0000313" key="2">
    <source>
        <dbReference type="EMBL" id="MEC0276919.1"/>
    </source>
</evidence>
<gene>
    <name evidence="2" type="ORF">P4706_28415</name>
</gene>
<feature type="region of interest" description="Disordered" evidence="1">
    <location>
        <begin position="71"/>
        <end position="92"/>
    </location>
</feature>